<dbReference type="PANTHER" id="PTHR36220:SF1">
    <property type="entry name" value="GAMMA TUBULIN COMPLEX COMPONENT C-TERMINAL DOMAIN-CONTAINING PROTEIN"/>
    <property type="match status" value="1"/>
</dbReference>
<dbReference type="Proteomes" id="UP001370348">
    <property type="component" value="Chromosome"/>
</dbReference>
<keyword evidence="3" id="KW-0325">Glycoprotein</keyword>
<evidence type="ECO:0000256" key="2">
    <source>
        <dbReference type="ARBA" id="ARBA00022737"/>
    </source>
</evidence>
<reference evidence="4 5" key="1">
    <citation type="submission" date="2021-12" db="EMBL/GenBank/DDBJ databases">
        <title>Discovery of the Pendulisporaceae a myxobacterial family with distinct sporulation behavior and unique specialized metabolism.</title>
        <authorList>
            <person name="Garcia R."/>
            <person name="Popoff A."/>
            <person name="Bader C.D."/>
            <person name="Loehr J."/>
            <person name="Walesch S."/>
            <person name="Walt C."/>
            <person name="Boldt J."/>
            <person name="Bunk B."/>
            <person name="Haeckl F.J.F.P.J."/>
            <person name="Gunesch A.P."/>
            <person name="Birkelbach J."/>
            <person name="Nuebel U."/>
            <person name="Pietschmann T."/>
            <person name="Bach T."/>
            <person name="Mueller R."/>
        </authorList>
    </citation>
    <scope>NUCLEOTIDE SEQUENCE [LARGE SCALE GENOMIC DNA]</scope>
    <source>
        <strain evidence="4 5">MSr11954</strain>
    </source>
</reference>
<gene>
    <name evidence="4" type="ORF">LZC94_00775</name>
</gene>
<dbReference type="InterPro" id="IPR028994">
    <property type="entry name" value="Integrin_alpha_N"/>
</dbReference>
<evidence type="ECO:0000313" key="5">
    <source>
        <dbReference type="Proteomes" id="UP001370348"/>
    </source>
</evidence>
<dbReference type="InterPro" id="IPR013519">
    <property type="entry name" value="Int_alpha_beta-p"/>
</dbReference>
<name>A0ABZ2LYL8_9BACT</name>
<organism evidence="4 5">
    <name type="scientific">Pendulispora albinea</name>
    <dbReference type="NCBI Taxonomy" id="2741071"/>
    <lineage>
        <taxon>Bacteria</taxon>
        <taxon>Pseudomonadati</taxon>
        <taxon>Myxococcota</taxon>
        <taxon>Myxococcia</taxon>
        <taxon>Myxococcales</taxon>
        <taxon>Sorangiineae</taxon>
        <taxon>Pendulisporaceae</taxon>
        <taxon>Pendulispora</taxon>
    </lineage>
</organism>
<dbReference type="PANTHER" id="PTHR36220">
    <property type="entry name" value="UNNAMED PRODUCT"/>
    <property type="match status" value="1"/>
</dbReference>
<keyword evidence="5" id="KW-1185">Reference proteome</keyword>
<evidence type="ECO:0000313" key="4">
    <source>
        <dbReference type="EMBL" id="WXB15812.1"/>
    </source>
</evidence>
<sequence length="402" mass="41008">MALVLTAVAVGACGAGESSSDPEPGHRAANLLAAAAAPQAVLTASDAVENDWFGYQVAIDGDTAVVVGQSTVPGTAVVLYVFTRQGGTWTEQQRFVTGDPLEYGAIALQGDTLAVAAHQGVYVFMRSGGTWSLTQKIAPPASTQGSHTYFPSIAMDGDELVLGWPMDPAGGSNAGAAFVYTRAAATWSLAKKLVASDGAAEEAFGWAVGIEGDRIAVSAPGDDDRGQYSGSVYLYAHATQGWTQQQKLLPSATTSEGLFGYVLSLHGGTLAVGAPGDNTIAATAGAAYAFAESGAGWVEQAKLLPADGKPNLQFGGSIAASGATVVAGTLHAAKTWGEELGGAYVFGRAADGGWTQRHKFTSGDPAKLHSFGYTVAMHGSTCLVGSPVQKRGPGEVYVFGLP</sequence>
<keyword evidence="1" id="KW-0732">Signal</keyword>
<evidence type="ECO:0000256" key="1">
    <source>
        <dbReference type="ARBA" id="ARBA00022729"/>
    </source>
</evidence>
<dbReference type="SMART" id="SM00191">
    <property type="entry name" value="Int_alpha"/>
    <property type="match status" value="3"/>
</dbReference>
<dbReference type="SUPFAM" id="SSF82171">
    <property type="entry name" value="DPP6 N-terminal domain-like"/>
    <property type="match status" value="1"/>
</dbReference>
<dbReference type="InterPro" id="IPR013517">
    <property type="entry name" value="FG-GAP"/>
</dbReference>
<dbReference type="EMBL" id="CP089984">
    <property type="protein sequence ID" value="WXB15812.1"/>
    <property type="molecule type" value="Genomic_DNA"/>
</dbReference>
<protein>
    <submittedName>
        <fullName evidence="4">FG-GAP repeat protein</fullName>
    </submittedName>
</protein>
<dbReference type="RefSeq" id="WP_394825446.1">
    <property type="nucleotide sequence ID" value="NZ_CP089984.1"/>
</dbReference>
<dbReference type="Pfam" id="PF14312">
    <property type="entry name" value="FG-GAP_2"/>
    <property type="match status" value="5"/>
</dbReference>
<evidence type="ECO:0000256" key="3">
    <source>
        <dbReference type="ARBA" id="ARBA00023180"/>
    </source>
</evidence>
<proteinExistence type="predicted"/>
<keyword evidence="2" id="KW-0677">Repeat</keyword>
<accession>A0ABZ2LYL8</accession>
<dbReference type="Gene3D" id="2.130.10.130">
    <property type="entry name" value="Integrin alpha, N-terminal"/>
    <property type="match status" value="1"/>
</dbReference>